<evidence type="ECO:0000313" key="2">
    <source>
        <dbReference type="Proteomes" id="UP001200470"/>
    </source>
</evidence>
<reference evidence="1 2" key="1">
    <citation type="submission" date="2020-12" db="EMBL/GenBank/DDBJ databases">
        <title>Whole genome sequences of gut porcine anaerobes.</title>
        <authorList>
            <person name="Kubasova T."/>
            <person name="Jahodarova E."/>
            <person name="Rychlik I."/>
        </authorList>
    </citation>
    <scope>NUCLEOTIDE SEQUENCE [LARGE SCALE GENOMIC DNA]</scope>
    <source>
        <strain evidence="1 2">An925</strain>
    </source>
</reference>
<evidence type="ECO:0008006" key="3">
    <source>
        <dbReference type="Google" id="ProtNLM"/>
    </source>
</evidence>
<keyword evidence="2" id="KW-1185">Reference proteome</keyword>
<dbReference type="SUPFAM" id="SSF53795">
    <property type="entry name" value="PEP carboxykinase-like"/>
    <property type="match status" value="1"/>
</dbReference>
<organism evidence="1 2">
    <name type="scientific">Xylanibacter brevis</name>
    <dbReference type="NCBI Taxonomy" id="83231"/>
    <lineage>
        <taxon>Bacteria</taxon>
        <taxon>Pseudomonadati</taxon>
        <taxon>Bacteroidota</taxon>
        <taxon>Bacteroidia</taxon>
        <taxon>Bacteroidales</taxon>
        <taxon>Prevotellaceae</taxon>
        <taxon>Xylanibacter</taxon>
    </lineage>
</organism>
<dbReference type="RefSeq" id="WP_301637980.1">
    <property type="nucleotide sequence ID" value="NZ_JADYTN010000010.1"/>
</dbReference>
<protein>
    <recommendedName>
        <fullName evidence="3">SynChlorMet cassette protein ScmC</fullName>
    </recommendedName>
</protein>
<comment type="caution">
    <text evidence="1">The sequence shown here is derived from an EMBL/GenBank/DDBJ whole genome shotgun (WGS) entry which is preliminary data.</text>
</comment>
<evidence type="ECO:0000313" key="1">
    <source>
        <dbReference type="EMBL" id="MCF2563663.1"/>
    </source>
</evidence>
<dbReference type="EMBL" id="JADYTN010000010">
    <property type="protein sequence ID" value="MCF2563663.1"/>
    <property type="molecule type" value="Genomic_DNA"/>
</dbReference>
<gene>
    <name evidence="1" type="ORF">I6E12_06010</name>
</gene>
<sequence>MFIVQLAGINILIKPVFPQTEIAFVDFTTDEKYDYCINITKRRIVAEEKLLRSSYPQKHFKDFEIEVNALYRDIPKILINENIVLFHGVLIEMEHKGYLFTAPSGTGKSTHAKLWTEHFGDKVKIINGDKPLLKLTKEGIFAFGSPWKGKEHIGSNECVKLFGICYLQRSSINSIDQVKFDTESLTWLLEQSQIKGLESSVIQRIRWFKEASRYISLYNLKCNISDNAVKVAYNGMNI</sequence>
<name>A0ABS9CEZ5_9BACT</name>
<accession>A0ABS9CEZ5</accession>
<dbReference type="Proteomes" id="UP001200470">
    <property type="component" value="Unassembled WGS sequence"/>
</dbReference>
<proteinExistence type="predicted"/>